<dbReference type="InterPro" id="IPR001647">
    <property type="entry name" value="HTH_TetR"/>
</dbReference>
<evidence type="ECO:0000256" key="1">
    <source>
        <dbReference type="ARBA" id="ARBA00023125"/>
    </source>
</evidence>
<keyword evidence="5" id="KW-1185">Reference proteome</keyword>
<comment type="caution">
    <text evidence="4">The sequence shown here is derived from an EMBL/GenBank/DDBJ whole genome shotgun (WGS) entry which is preliminary data.</text>
</comment>
<proteinExistence type="predicted"/>
<name>A0ABW1E546_9ACTN</name>
<dbReference type="PRINTS" id="PR00455">
    <property type="entry name" value="HTHTETR"/>
</dbReference>
<gene>
    <name evidence="4" type="ORF">ACFPZI_28200</name>
</gene>
<dbReference type="Pfam" id="PF00440">
    <property type="entry name" value="TetR_N"/>
    <property type="match status" value="1"/>
</dbReference>
<keyword evidence="1 2" id="KW-0238">DNA-binding</keyword>
<evidence type="ECO:0000313" key="4">
    <source>
        <dbReference type="EMBL" id="MFC5855520.1"/>
    </source>
</evidence>
<reference evidence="5" key="1">
    <citation type="journal article" date="2019" name="Int. J. Syst. Evol. Microbiol.">
        <title>The Global Catalogue of Microorganisms (GCM) 10K type strain sequencing project: providing services to taxonomists for standard genome sequencing and annotation.</title>
        <authorList>
            <consortium name="The Broad Institute Genomics Platform"/>
            <consortium name="The Broad Institute Genome Sequencing Center for Infectious Disease"/>
            <person name="Wu L."/>
            <person name="Ma J."/>
        </authorList>
    </citation>
    <scope>NUCLEOTIDE SEQUENCE [LARGE SCALE GENOMIC DNA]</scope>
    <source>
        <strain evidence="5">JCM 10411</strain>
    </source>
</reference>
<dbReference type="Gene3D" id="1.10.357.10">
    <property type="entry name" value="Tetracycline Repressor, domain 2"/>
    <property type="match status" value="1"/>
</dbReference>
<protein>
    <submittedName>
        <fullName evidence="4">TetR/AcrR family transcriptional regulator</fullName>
    </submittedName>
</protein>
<dbReference type="Proteomes" id="UP001596180">
    <property type="component" value="Unassembled WGS sequence"/>
</dbReference>
<organism evidence="4 5">
    <name type="scientific">Streptomyces chlorus</name>
    <dbReference type="NCBI Taxonomy" id="887452"/>
    <lineage>
        <taxon>Bacteria</taxon>
        <taxon>Bacillati</taxon>
        <taxon>Actinomycetota</taxon>
        <taxon>Actinomycetes</taxon>
        <taxon>Kitasatosporales</taxon>
        <taxon>Streptomycetaceae</taxon>
        <taxon>Streptomyces</taxon>
    </lineage>
</organism>
<dbReference type="PROSITE" id="PS50977">
    <property type="entry name" value="HTH_TETR_2"/>
    <property type="match status" value="1"/>
</dbReference>
<feature type="DNA-binding region" description="H-T-H motif" evidence="2">
    <location>
        <begin position="42"/>
        <end position="61"/>
    </location>
</feature>
<dbReference type="InterPro" id="IPR050109">
    <property type="entry name" value="HTH-type_TetR-like_transc_reg"/>
</dbReference>
<dbReference type="RefSeq" id="WP_381368646.1">
    <property type="nucleotide sequence ID" value="NZ_JBHSOA010000067.1"/>
</dbReference>
<feature type="domain" description="HTH tetR-type" evidence="3">
    <location>
        <begin position="19"/>
        <end position="79"/>
    </location>
</feature>
<evidence type="ECO:0000259" key="3">
    <source>
        <dbReference type="PROSITE" id="PS50977"/>
    </source>
</evidence>
<dbReference type="InterPro" id="IPR009057">
    <property type="entry name" value="Homeodomain-like_sf"/>
</dbReference>
<evidence type="ECO:0000313" key="5">
    <source>
        <dbReference type="Proteomes" id="UP001596180"/>
    </source>
</evidence>
<accession>A0ABW1E546</accession>
<dbReference type="SUPFAM" id="SSF46689">
    <property type="entry name" value="Homeodomain-like"/>
    <property type="match status" value="1"/>
</dbReference>
<dbReference type="PANTHER" id="PTHR30055:SF209">
    <property type="entry name" value="POSSIBLE TRANSCRIPTIONAL REGULATORY PROTEIN (PROBABLY TETR-FAMILY)"/>
    <property type="match status" value="1"/>
</dbReference>
<evidence type="ECO:0000256" key="2">
    <source>
        <dbReference type="PROSITE-ProRule" id="PRU00335"/>
    </source>
</evidence>
<dbReference type="PANTHER" id="PTHR30055">
    <property type="entry name" value="HTH-TYPE TRANSCRIPTIONAL REGULATOR RUTR"/>
    <property type="match status" value="1"/>
</dbReference>
<dbReference type="EMBL" id="JBHSOA010000067">
    <property type="protein sequence ID" value="MFC5855520.1"/>
    <property type="molecule type" value="Genomic_DNA"/>
</dbReference>
<sequence>MNLPVVPFGKPRGERADAARNREHLLETARDMIAELGVGKVTMDGLAERAGLGKGTVFRRFGTRAGIFVALLDDDEHRFQEQVLSGPPPLGPGADPVQRLIAYGRARTAFLVDHFDIARASLDPHQPTPAGGGTMTRLHIRMLLKQARLDVPDLDSLALQLTAALDGPLLLYMFPTDPGPVSAAGTFIPLADSWQTLIESIVRANRPIDPDQAAERTARP</sequence>